<dbReference type="Proteomes" id="UP000239785">
    <property type="component" value="Unassembled WGS sequence"/>
</dbReference>
<protein>
    <submittedName>
        <fullName evidence="2">Acyltransferase</fullName>
    </submittedName>
</protein>
<sequence length="154" mass="18309">MKKQIKTYNELTPKEIWDIFKLRTEVFNVEQQFIISDIDENDLISHHLTFRNEDDELIAYLRIYLENGHSTLGRIVVPLKFRSNNYGKMLVQAGIDACLEKYPDLELEIHARDYLKRFYESLGFVSTSEPHMFDGAPHRFMKMDYSKNKKLKTK</sequence>
<keyword evidence="2" id="KW-0808">Transferase</keyword>
<dbReference type="Gene3D" id="3.40.630.30">
    <property type="match status" value="1"/>
</dbReference>
<evidence type="ECO:0000259" key="1">
    <source>
        <dbReference type="PROSITE" id="PS51186"/>
    </source>
</evidence>
<keyword evidence="2" id="KW-0012">Acyltransferase</keyword>
<dbReference type="GO" id="GO:0016747">
    <property type="term" value="F:acyltransferase activity, transferring groups other than amino-acyl groups"/>
    <property type="evidence" value="ECO:0007669"/>
    <property type="project" value="InterPro"/>
</dbReference>
<keyword evidence="3" id="KW-1185">Reference proteome</keyword>
<dbReference type="InterPro" id="IPR000182">
    <property type="entry name" value="GNAT_dom"/>
</dbReference>
<dbReference type="InterPro" id="IPR016181">
    <property type="entry name" value="Acyl_CoA_acyltransferase"/>
</dbReference>
<gene>
    <name evidence="2" type="ORF">MCORR_v1c05580</name>
</gene>
<comment type="caution">
    <text evidence="2">The sequence shown here is derived from an EMBL/GenBank/DDBJ whole genome shotgun (WGS) entry which is preliminary data.</text>
</comment>
<dbReference type="SUPFAM" id="SSF55729">
    <property type="entry name" value="Acyl-CoA N-acyltransferases (Nat)"/>
    <property type="match status" value="1"/>
</dbReference>
<dbReference type="EMBL" id="PHNF01000002">
    <property type="protein sequence ID" value="PPE06254.1"/>
    <property type="molecule type" value="Genomic_DNA"/>
</dbReference>
<dbReference type="AlphaFoldDB" id="A0A2S5RFZ7"/>
<proteinExistence type="predicted"/>
<name>A0A2S5RFZ7_9MOLU</name>
<reference evidence="2 3" key="1">
    <citation type="submission" date="2017-11" db="EMBL/GenBank/DDBJ databases">
        <title>Genome sequence of Mesoplasma corruscae ELCA-2 (ATCC 49579).</title>
        <authorList>
            <person name="Lo W.-S."/>
            <person name="Kuo C.-H."/>
        </authorList>
    </citation>
    <scope>NUCLEOTIDE SEQUENCE [LARGE SCALE GENOMIC DNA]</scope>
    <source>
        <strain evidence="2 3">ELCA-2</strain>
    </source>
</reference>
<dbReference type="PROSITE" id="PS51186">
    <property type="entry name" value="GNAT"/>
    <property type="match status" value="1"/>
</dbReference>
<organism evidence="2 3">
    <name type="scientific">Mesoplasma corruscae</name>
    <dbReference type="NCBI Taxonomy" id="216874"/>
    <lineage>
        <taxon>Bacteria</taxon>
        <taxon>Bacillati</taxon>
        <taxon>Mycoplasmatota</taxon>
        <taxon>Mollicutes</taxon>
        <taxon>Entomoplasmatales</taxon>
        <taxon>Entomoplasmataceae</taxon>
        <taxon>Mesoplasma</taxon>
    </lineage>
</organism>
<evidence type="ECO:0000313" key="2">
    <source>
        <dbReference type="EMBL" id="PPE06254.1"/>
    </source>
</evidence>
<accession>A0A2S5RFZ7</accession>
<feature type="domain" description="N-acetyltransferase" evidence="1">
    <location>
        <begin position="6"/>
        <end position="152"/>
    </location>
</feature>
<evidence type="ECO:0000313" key="3">
    <source>
        <dbReference type="Proteomes" id="UP000239785"/>
    </source>
</evidence>
<dbReference type="Pfam" id="PF13673">
    <property type="entry name" value="Acetyltransf_10"/>
    <property type="match status" value="1"/>
</dbReference>
<dbReference type="RefSeq" id="WP_181021222.1">
    <property type="nucleotide sequence ID" value="NZ_PHNF01000002.1"/>
</dbReference>